<evidence type="ECO:0000256" key="6">
    <source>
        <dbReference type="ARBA" id="ARBA00023136"/>
    </source>
</evidence>
<organism evidence="8 9">
    <name type="scientific">Natronorubrum thiooxidans</name>
    <dbReference type="NCBI Taxonomy" id="308853"/>
    <lineage>
        <taxon>Archaea</taxon>
        <taxon>Methanobacteriati</taxon>
        <taxon>Methanobacteriota</taxon>
        <taxon>Stenosarchaea group</taxon>
        <taxon>Halobacteria</taxon>
        <taxon>Halobacteriales</taxon>
        <taxon>Natrialbaceae</taxon>
        <taxon>Natronorubrum</taxon>
    </lineage>
</organism>
<evidence type="ECO:0000256" key="3">
    <source>
        <dbReference type="ARBA" id="ARBA00022475"/>
    </source>
</evidence>
<dbReference type="InterPro" id="IPR003370">
    <property type="entry name" value="Chromate_transpt"/>
</dbReference>
<keyword evidence="9" id="KW-1185">Reference proteome</keyword>
<dbReference type="AlphaFoldDB" id="A0A1N7G766"/>
<evidence type="ECO:0000256" key="2">
    <source>
        <dbReference type="ARBA" id="ARBA00005262"/>
    </source>
</evidence>
<feature type="transmembrane region" description="Helical" evidence="7">
    <location>
        <begin position="187"/>
        <end position="205"/>
    </location>
</feature>
<feature type="transmembrane region" description="Helical" evidence="7">
    <location>
        <begin position="212"/>
        <end position="229"/>
    </location>
</feature>
<dbReference type="NCBIfam" id="TIGR00937">
    <property type="entry name" value="2A51"/>
    <property type="match status" value="1"/>
</dbReference>
<evidence type="ECO:0000256" key="5">
    <source>
        <dbReference type="ARBA" id="ARBA00022989"/>
    </source>
</evidence>
<feature type="transmembrane region" description="Helical" evidence="7">
    <location>
        <begin position="113"/>
        <end position="135"/>
    </location>
</feature>
<dbReference type="Pfam" id="PF02417">
    <property type="entry name" value="Chromate_transp"/>
    <property type="match status" value="2"/>
</dbReference>
<comment type="subcellular location">
    <subcellularLocation>
        <location evidence="1">Cell membrane</location>
        <topology evidence="1">Multi-pass membrane protein</topology>
    </subcellularLocation>
</comment>
<feature type="transmembrane region" description="Helical" evidence="7">
    <location>
        <begin position="235"/>
        <end position="254"/>
    </location>
</feature>
<dbReference type="PANTHER" id="PTHR33567:SF3">
    <property type="entry name" value="CHROMATE ION TRANSPORTER (EUROFUNG)"/>
    <property type="match status" value="1"/>
</dbReference>
<name>A0A1N7G766_9EURY</name>
<comment type="similarity">
    <text evidence="2">Belongs to the chromate ion transporter (CHR) (TC 2.A.51) family.</text>
</comment>
<dbReference type="OrthoDB" id="307554at2157"/>
<dbReference type="PIRSF" id="PIRSF004810">
    <property type="entry name" value="ChrA"/>
    <property type="match status" value="1"/>
</dbReference>
<evidence type="ECO:0000256" key="7">
    <source>
        <dbReference type="SAM" id="Phobius"/>
    </source>
</evidence>
<dbReference type="STRING" id="308853.SAMN05421752_11055"/>
<keyword evidence="4 7" id="KW-0812">Transmembrane</keyword>
<reference evidence="9" key="1">
    <citation type="submission" date="2017-01" db="EMBL/GenBank/DDBJ databases">
        <authorList>
            <person name="Varghese N."/>
            <person name="Submissions S."/>
        </authorList>
    </citation>
    <scope>NUCLEOTIDE SEQUENCE [LARGE SCALE GENOMIC DNA]</scope>
    <source>
        <strain evidence="9">type strain: HArc-</strain>
    </source>
</reference>
<feature type="transmembrane region" description="Helical" evidence="7">
    <location>
        <begin position="147"/>
        <end position="167"/>
    </location>
</feature>
<evidence type="ECO:0000256" key="1">
    <source>
        <dbReference type="ARBA" id="ARBA00004651"/>
    </source>
</evidence>
<dbReference type="Proteomes" id="UP000185936">
    <property type="component" value="Unassembled WGS sequence"/>
</dbReference>
<dbReference type="EMBL" id="FTNR01000010">
    <property type="protein sequence ID" value="SIS08395.1"/>
    <property type="molecule type" value="Genomic_DNA"/>
</dbReference>
<evidence type="ECO:0000313" key="8">
    <source>
        <dbReference type="EMBL" id="SIS08395.1"/>
    </source>
</evidence>
<accession>A0A1N7G766</accession>
<evidence type="ECO:0000256" key="4">
    <source>
        <dbReference type="ARBA" id="ARBA00022692"/>
    </source>
</evidence>
<dbReference type="PANTHER" id="PTHR33567">
    <property type="entry name" value="CHROMATE ION TRANSPORTER (EUROFUNG)"/>
    <property type="match status" value="1"/>
</dbReference>
<proteinExistence type="inferred from homology"/>
<feature type="transmembrane region" description="Helical" evidence="7">
    <location>
        <begin position="44"/>
        <end position="62"/>
    </location>
</feature>
<feature type="transmembrane region" description="Helical" evidence="7">
    <location>
        <begin position="329"/>
        <end position="351"/>
    </location>
</feature>
<keyword evidence="3" id="KW-1003">Cell membrane</keyword>
<protein>
    <submittedName>
        <fullName evidence="8">Chromate transporter</fullName>
    </submittedName>
</protein>
<feature type="transmembrane region" description="Helical" evidence="7">
    <location>
        <begin position="446"/>
        <end position="466"/>
    </location>
</feature>
<keyword evidence="6 7" id="KW-0472">Membrane</keyword>
<feature type="transmembrane region" description="Helical" evidence="7">
    <location>
        <begin position="357"/>
        <end position="390"/>
    </location>
</feature>
<evidence type="ECO:0000313" key="9">
    <source>
        <dbReference type="Proteomes" id="UP000185936"/>
    </source>
</evidence>
<keyword evidence="5 7" id="KW-1133">Transmembrane helix</keyword>
<feature type="transmembrane region" description="Helical" evidence="7">
    <location>
        <begin position="300"/>
        <end position="317"/>
    </location>
</feature>
<feature type="transmembrane region" description="Helical" evidence="7">
    <location>
        <begin position="402"/>
        <end position="426"/>
    </location>
</feature>
<dbReference type="InterPro" id="IPR014047">
    <property type="entry name" value="Chr_Tranpt_l_chain"/>
</dbReference>
<sequence length="467" mass="50327">MDRCTLIRTRGESHAVSETTDAASSADAYRGEPSRRKLLEIARYYLFIGIVGFGGPLVHIAMMESDLVGEDSREWTDESTFMEGLAICNTLPGPASTQLGIFMGWIYAGNPGAVVAGFFFMLPTFVIVVFFSWLYFAYQAVPSVEALFYGINPVVIGLIVGASWSMAQSALAEGRTDAEFRLGAETWSIDYLLVGLLAAAIVVTATIGTNPVVQFVVAGAIAVGIYRSTWVRRNWRRVSVWTIGGAITLTAFTLRDRLFDLLGPAARRTIEASPLWGLLLAIWANPWVQLFAFMIYTGSFIYGGGLVLIPFIELYVVSEFGWMTGREFVDGIAIGQLSPGPVVMTTAFVGYKLMLDTYGLVSIAVVGAFVAMVGAFGPSFAFIMGFFPYFARVRENDIVQSALVGVNAAVVGAILGATVTLALESFVDSFTVALAAVTSVLFVRDVHAAFLILGGGGVGMAWYFLVV</sequence>
<dbReference type="GO" id="GO:0015109">
    <property type="term" value="F:chromate transmembrane transporter activity"/>
    <property type="evidence" value="ECO:0007669"/>
    <property type="project" value="InterPro"/>
</dbReference>
<dbReference type="GO" id="GO:0005886">
    <property type="term" value="C:plasma membrane"/>
    <property type="evidence" value="ECO:0007669"/>
    <property type="project" value="UniProtKB-SubCell"/>
</dbReference>
<gene>
    <name evidence="8" type="ORF">SAMN05421752_11055</name>
</gene>